<evidence type="ECO:0000256" key="6">
    <source>
        <dbReference type="SAM" id="MobiDB-lite"/>
    </source>
</evidence>
<evidence type="ECO:0000256" key="4">
    <source>
        <dbReference type="ARBA" id="ARBA00023088"/>
    </source>
</evidence>
<dbReference type="RefSeq" id="WP_272470288.1">
    <property type="nucleotide sequence ID" value="NZ_JAMRYU010000007.1"/>
</dbReference>
<keyword evidence="7" id="KW-1133">Transmembrane helix</keyword>
<accession>A0A9X3XIW5</accession>
<keyword evidence="3" id="KW-0732">Signal</keyword>
<dbReference type="NCBIfam" id="TIGR01167">
    <property type="entry name" value="LPXTG_anchor"/>
    <property type="match status" value="1"/>
</dbReference>
<dbReference type="GO" id="GO:0030246">
    <property type="term" value="F:carbohydrate binding"/>
    <property type="evidence" value="ECO:0007669"/>
    <property type="project" value="InterPro"/>
</dbReference>
<dbReference type="Pfam" id="PF21466">
    <property type="entry name" value="GH101_dom-5"/>
    <property type="match status" value="1"/>
</dbReference>
<evidence type="ECO:0000256" key="2">
    <source>
        <dbReference type="ARBA" id="ARBA00022525"/>
    </source>
</evidence>
<keyword evidence="11" id="KW-1185">Reference proteome</keyword>
<dbReference type="InterPro" id="IPR025706">
    <property type="entry name" value="Endoa_GalNAc"/>
</dbReference>
<dbReference type="Gene3D" id="2.60.40.1120">
    <property type="entry name" value="Carboxypeptidase-like, regulatory domain"/>
    <property type="match status" value="1"/>
</dbReference>
<dbReference type="SUPFAM" id="SSF49373">
    <property type="entry name" value="Invasin/intimin cell-adhesion fragments"/>
    <property type="match status" value="2"/>
</dbReference>
<sequence>MVNILKGSKKRLWAGVIAIAVFCTCIFPSLHVLAAPKTMAHIKAGSGNGNGHFGSANPELFVLSDKKDIRDESISFQMKVGSEKNDTRFRFVTKYVDDNHWGYVAYDGATGWFIEYKNGNKGGYPGITGLPGLNQNDIVNISAVYVENGLKLKVENEISGESGEVLINTADFISLKNEAGKIGFGAAAYGTAYTDIYFSDVTVGSDKYTNYNAWTLYKDNLAGQVWEPSVVVTDKEDPEEPSEQGEKWFKLTGGSNNGGGHAYGNPAAAAPVLLLNNSRKMEEAGELSLKLKPSNNWGVFYSYVDDNNWLYIGHDSSSKWYYQYKLNGSESYPKISGLPEPVEGQELQMSVSLNRETLSVTVNGTTVRVTNQALISFAEKTSGKGRFGVKTNGATSISFADMKYNDTNTMEDKWGFAAERQGQKVEEEYSKLVPVSGTVLNKDGNPIPEAVIRIGANSANSDVNGRYQFDGLEIGEQNMAVTKPGYEAYSKVINIEDKNNVIDIILEEKAGLDLTQYDSIASETMKVYIGKTFPVVARYQILKDGGEVKDQYFRGNETKLNTVAINGIKIEPTVTVAEEGKDFRVYSMHVENTENNINLDMKIKVSVEVNNLTWEVTELNKAEGSAKIATIDVPQLNLLTVDAVEEGANFAGAQTSTTTTSSGDVFIDFENGFVPSKTDSYLYGFLTNSKLSAGLFSNSEAEGDKRVVRNNGADTMSLTSAPWYYELGDKNGQKAAAKYEEYPVSDLPCTKVAIAADKNGDGDIDWNDGALAFRDIMNIPYGSEVIKDMVNYRIVMNFASMASNPYLTTADNIKKVYLATDGLPQSVMLKGYGNEGHDSANSEYADIAEREGGVEDFQDLIKIAHDYNTEIGVHVNAQEIYPEAPSFNENMLQKPLTNGWGWLDQSHVIDKLWDLSSEARWKRLVQFYDRINETSFYNREWPLAVGNSEGEVTATKEEIKADAESRENNMDFIYLDVWYQDAWETRNIAKEINSLGWRFTTEFSAQGEYDSTWQHWSTDAVYGGATSKGFNSDIIRFIRNDHRDSQVLNYPAFGGTADNPLLGGYRLYGFEGWGGDKDYNNYILQTFNQNLPTKFLQHYIVTDWENYEKGQSPVGNHEKEIKLRNDAGDEVVVTRNEEQRSDDNIERTITLNGKVVLDDVTYLLPWTEEDGTEKLYHWNLDGGETTWELPKGWEGLGNVVMYELSDQGRINEISVPVTNGAITLEAKAATAYVLAKGSEIKELKNDFGEADYVVDPGFNGYAEGEKLSSNEWSGDIEDESVVIEKANTGDQRLAFNNPSEDISVTTTISGLKKNTNYVAEVYVENNSDEKATIEVNTGKEIVSNYTERSILNNYVKSDQKNGSKMQRMQISFTAKNETAELTLARAAGEGSTYMDDIRIVEKTLNNFQKDGTFKQDFETVVQGLYPFVLSSAQGISDPGTHLSQLNELYTQAGWNGRVISDVISGNWSLKHHSANTGIIYQTIPQNFRFEAGKVYNVEFDYQSGPDKAYAMVIGDGTNYTAPSGEQYLEAARGETKHVKMQVIGNGSGQTWIGLYQNASKAGSGAMGQTDFVLDNLVIKEDKDAIAVTLSSTNLYKGETATIYGSGLDKIEWNSSDEKVAVVDKDANIVKALAAGNTTITATLPDGKEVVFEMKIIDDVVIDIPREELSGISSSANTEEATGEPVGSGVASAATDGNSSTYWHSNWSTTGFVVNKENPAILTVDLGNEMKIGGFKFQQRPSANNGIVQQFKYEVLDSEGNVLETSDSITALDSEMQGGSWITSKFKETRNAKTIKIYVEKGRGNFAAIAEVAPIILQKVADTATLEDVTMNIGGKVTLTPKHAENTVLKGIVWSSSDEKIVKVNQNGLLTALKSGTAKVKITNAAGLMAEATVTVEKKKLDYTELEKAIKNSEKLDLTKYQDGAEKDTFVKVLENAKALVDNAASQEEIDNVVKALTEAQSELKLIDIEDVDRSELGNVIAEYEKLDLNKYKDGAEKEAFINALKAAKDAYDKASTQIEVDNALSALKTAKGNLIELPEEENIDRSELGIAIAEYEKIDLDKYKDGAEKDAFINALKAAKDAYDKASTQIEIDNALSALKTAKGNLVEVETEEPEASKVDKSKLEKFYKEILEYYKETNHSKENWKKYQDALKIAEKVINDKDATQEEVDNALNSLINITKLMNEELGNPSDVPELPETGSRVSSTIIVVLAIGIVAIGGIMFFRKKKQV</sequence>
<dbReference type="InterPro" id="IPR008969">
    <property type="entry name" value="CarboxyPept-like_regulatory"/>
</dbReference>
<keyword evidence="7" id="KW-0472">Membrane</keyword>
<dbReference type="Pfam" id="PF00754">
    <property type="entry name" value="F5_F8_type_C"/>
    <property type="match status" value="1"/>
</dbReference>
<dbReference type="Gene3D" id="3.20.20.80">
    <property type="entry name" value="Glycosidases"/>
    <property type="match status" value="1"/>
</dbReference>
<evidence type="ECO:0000256" key="3">
    <source>
        <dbReference type="ARBA" id="ARBA00022729"/>
    </source>
</evidence>
<dbReference type="GO" id="GO:0033926">
    <property type="term" value="F:endo-alpha-N-acetylgalactosaminidase activity"/>
    <property type="evidence" value="ECO:0007669"/>
    <property type="project" value="InterPro"/>
</dbReference>
<feature type="transmembrane region" description="Helical" evidence="7">
    <location>
        <begin position="2203"/>
        <end position="2224"/>
    </location>
</feature>
<evidence type="ECO:0000313" key="11">
    <source>
        <dbReference type="Proteomes" id="UP001141183"/>
    </source>
</evidence>
<feature type="transmembrane region" description="Helical" evidence="7">
    <location>
        <begin position="12"/>
        <end position="34"/>
    </location>
</feature>
<dbReference type="PROSITE" id="PS50847">
    <property type="entry name" value="GRAM_POS_ANCHORING"/>
    <property type="match status" value="1"/>
</dbReference>
<keyword evidence="5" id="KW-0326">Glycosidase</keyword>
<evidence type="ECO:0000256" key="1">
    <source>
        <dbReference type="ARBA" id="ARBA00022512"/>
    </source>
</evidence>
<protein>
    <submittedName>
        <fullName evidence="10">Endo-alpha-N-acetylgalactosaminidase family protein</fullName>
    </submittedName>
</protein>
<dbReference type="Pfam" id="PF17451">
    <property type="entry name" value="Glyco_hyd_101C"/>
    <property type="match status" value="1"/>
</dbReference>
<dbReference type="InterPro" id="IPR013780">
    <property type="entry name" value="Glyco_hydro_b"/>
</dbReference>
<dbReference type="InterPro" id="IPR040633">
    <property type="entry name" value="Gal_mutarotas_3"/>
</dbReference>
<evidence type="ECO:0000259" key="9">
    <source>
        <dbReference type="PROSITE" id="PS50847"/>
    </source>
</evidence>
<dbReference type="InterPro" id="IPR049314">
    <property type="entry name" value="GH101_dom-5"/>
</dbReference>
<dbReference type="Gene3D" id="2.60.120.870">
    <property type="match status" value="2"/>
</dbReference>
<keyword evidence="7" id="KW-0812">Transmembrane</keyword>
<dbReference type="SUPFAM" id="SSF49785">
    <property type="entry name" value="Galactose-binding domain-like"/>
    <property type="match status" value="1"/>
</dbReference>
<dbReference type="Pfam" id="PF13620">
    <property type="entry name" value="CarboxypepD_reg"/>
    <property type="match status" value="1"/>
</dbReference>
<dbReference type="SMART" id="SM00635">
    <property type="entry name" value="BID_2"/>
    <property type="match status" value="2"/>
</dbReference>
<dbReference type="Pfam" id="PF17974">
    <property type="entry name" value="GalBD_like"/>
    <property type="match status" value="1"/>
</dbReference>
<evidence type="ECO:0000259" key="8">
    <source>
        <dbReference type="PROSITE" id="PS50022"/>
    </source>
</evidence>
<name>A0A9X3XIW5_9CLOT</name>
<dbReference type="EMBL" id="JAMRYU010000007">
    <property type="protein sequence ID" value="MDC4240195.1"/>
    <property type="molecule type" value="Genomic_DNA"/>
</dbReference>
<dbReference type="Gene3D" id="1.20.1270.90">
    <property type="entry name" value="AF1782-like"/>
    <property type="match status" value="3"/>
</dbReference>
<keyword evidence="2" id="KW-0964">Secreted</keyword>
<comment type="caution">
    <text evidence="10">The sequence shown here is derived from an EMBL/GenBank/DDBJ whole genome shotgun (WGS) entry which is preliminary data.</text>
</comment>
<evidence type="ECO:0000256" key="5">
    <source>
        <dbReference type="ARBA" id="ARBA00023295"/>
    </source>
</evidence>
<dbReference type="InterPro" id="IPR008964">
    <property type="entry name" value="Invasin/intimin_cell_adhesion"/>
</dbReference>
<dbReference type="InterPro" id="IPR003343">
    <property type="entry name" value="Big_2"/>
</dbReference>
<dbReference type="InterPro" id="IPR040502">
    <property type="entry name" value="GH101_dom-6"/>
</dbReference>
<dbReference type="PROSITE" id="PS50022">
    <property type="entry name" value="FA58C_3"/>
    <property type="match status" value="1"/>
</dbReference>
<dbReference type="InterPro" id="IPR000421">
    <property type="entry name" value="FA58C"/>
</dbReference>
<dbReference type="Pfam" id="PF18080">
    <property type="entry name" value="Gal_mutarotas_3"/>
    <property type="match status" value="1"/>
</dbReference>
<dbReference type="Pfam" id="PF02368">
    <property type="entry name" value="Big_2"/>
    <property type="match status" value="2"/>
</dbReference>
<dbReference type="InterPro" id="IPR008979">
    <property type="entry name" value="Galactose-bd-like_sf"/>
</dbReference>
<dbReference type="InterPro" id="IPR035364">
    <property type="entry name" value="Beta_sandwich_GH101"/>
</dbReference>
<dbReference type="InterPro" id="IPR014718">
    <property type="entry name" value="GH-type_carb-bd"/>
</dbReference>
<feature type="domain" description="F5/8 type C" evidence="8">
    <location>
        <begin position="1656"/>
        <end position="1816"/>
    </location>
</feature>
<evidence type="ECO:0000256" key="7">
    <source>
        <dbReference type="SAM" id="Phobius"/>
    </source>
</evidence>
<dbReference type="Pfam" id="PF12905">
    <property type="entry name" value="Glyco_hydro_101"/>
    <property type="match status" value="1"/>
</dbReference>
<gene>
    <name evidence="10" type="ORF">NE398_08455</name>
</gene>
<dbReference type="Gene3D" id="1.20.1270.70">
    <property type="entry name" value="Designed single chain three-helix bundle"/>
    <property type="match status" value="1"/>
</dbReference>
<keyword evidence="5" id="KW-0378">Hydrolase</keyword>
<dbReference type="Gene3D" id="2.60.120.260">
    <property type="entry name" value="Galactose-binding domain-like"/>
    <property type="match status" value="3"/>
</dbReference>
<dbReference type="CDD" id="cd14244">
    <property type="entry name" value="GH_101_like"/>
    <property type="match status" value="1"/>
</dbReference>
<feature type="region of interest" description="Disordered" evidence="6">
    <location>
        <begin position="1671"/>
        <end position="1694"/>
    </location>
</feature>
<dbReference type="Gene3D" id="2.70.98.10">
    <property type="match status" value="1"/>
</dbReference>
<proteinExistence type="predicted"/>
<feature type="domain" description="Gram-positive cocci surface proteins LPxTG" evidence="9">
    <location>
        <begin position="2196"/>
        <end position="2230"/>
    </location>
</feature>
<reference evidence="10" key="1">
    <citation type="submission" date="2022-05" db="EMBL/GenBank/DDBJ databases">
        <title>Draft genome sequence of Clostridium tertium strain CP3 isolated from Peru.</title>
        <authorList>
            <person name="Hurtado R."/>
            <person name="Lima L."/>
            <person name="Sousa T."/>
            <person name="Jaiswal A.K."/>
            <person name="Tiwari S."/>
            <person name="Maturrano L."/>
            <person name="Brenig B."/>
            <person name="Azevedo V."/>
        </authorList>
    </citation>
    <scope>NUCLEOTIDE SEQUENCE</scope>
    <source>
        <strain evidence="10">CP3</strain>
    </source>
</reference>
<keyword evidence="1" id="KW-0134">Cell wall</keyword>
<dbReference type="Gene3D" id="2.60.40.1180">
    <property type="entry name" value="Golgi alpha-mannosidase II"/>
    <property type="match status" value="1"/>
</dbReference>
<evidence type="ECO:0000313" key="10">
    <source>
        <dbReference type="EMBL" id="MDC4240195.1"/>
    </source>
</evidence>
<organism evidence="10 11">
    <name type="scientific">Clostridium tertium</name>
    <dbReference type="NCBI Taxonomy" id="1559"/>
    <lineage>
        <taxon>Bacteria</taxon>
        <taxon>Bacillati</taxon>
        <taxon>Bacillota</taxon>
        <taxon>Clostridia</taxon>
        <taxon>Eubacteriales</taxon>
        <taxon>Clostridiaceae</taxon>
        <taxon>Clostridium</taxon>
    </lineage>
</organism>
<dbReference type="Pfam" id="PF07554">
    <property type="entry name" value="FIVAR"/>
    <property type="match status" value="4"/>
</dbReference>
<dbReference type="SUPFAM" id="SSF49464">
    <property type="entry name" value="Carboxypeptidase regulatory domain-like"/>
    <property type="match status" value="1"/>
</dbReference>
<dbReference type="InterPro" id="IPR019931">
    <property type="entry name" value="LPXTG_anchor"/>
</dbReference>
<dbReference type="Gene3D" id="2.60.40.1080">
    <property type="match status" value="2"/>
</dbReference>
<dbReference type="Proteomes" id="UP001141183">
    <property type="component" value="Unassembled WGS sequence"/>
</dbReference>
<keyword evidence="4" id="KW-0572">Peptidoglycan-anchor</keyword>